<dbReference type="InterPro" id="IPR029787">
    <property type="entry name" value="Nucleotide_cyclase"/>
</dbReference>
<feature type="domain" description="EAL" evidence="1">
    <location>
        <begin position="450"/>
        <end position="700"/>
    </location>
</feature>
<dbReference type="SUPFAM" id="SSF55073">
    <property type="entry name" value="Nucleotide cyclase"/>
    <property type="match status" value="1"/>
</dbReference>
<dbReference type="Pfam" id="PF00563">
    <property type="entry name" value="EAL"/>
    <property type="match status" value="1"/>
</dbReference>
<evidence type="ECO:0000313" key="3">
    <source>
        <dbReference type="EMBL" id="PUE01152.1"/>
    </source>
</evidence>
<evidence type="ECO:0000259" key="1">
    <source>
        <dbReference type="PROSITE" id="PS50883"/>
    </source>
</evidence>
<dbReference type="Gene3D" id="3.40.50.2300">
    <property type="match status" value="1"/>
</dbReference>
<dbReference type="AlphaFoldDB" id="A0A657Q2I5"/>
<dbReference type="NCBIfam" id="TIGR00254">
    <property type="entry name" value="GGDEF"/>
    <property type="match status" value="1"/>
</dbReference>
<dbReference type="CDD" id="cd00130">
    <property type="entry name" value="PAS"/>
    <property type="match status" value="1"/>
</dbReference>
<sequence length="700" mass="78416">MNGKHQTEAALELLIIDRSLNAAEAKISALKNAHLAVHATSVASETALFVALDEKRHDIIICYANHDSLDLTETLAICRKARPDAPIIVIYSEQSPESLIEAMRQGARDTVHSDDTERLELVVKREFSDLQARRELERMKCKLSESETRCTTLIESSQDAIAYIHAGMHVHANPTYLEMFGYMDLEEIEGMPILDMISKEEHRRFKAFLRALGDEPKEMEVQCQTTGGNTFAATLEFSPATVDSEPCTQIIIRDQTNQKDLEEKLAQLSSQDAQTGLANRQHLMQEIDTQVKAARKGQHKGSLFFIVIDDFQELRRELGVAAGDKLLEHVASSLEELTQSRELLARFGDHTFTILSEKSTHVDVEPMAELIRTTIEELGFINNDQLISTTASIGIAYLDKTVNNSQEFINQAYRACEEAKSAGGNQYMVFDPEDLSEKYTETAASDAEGDEAIVKMIGESLAKDNFRLLFQPVVSLQGDTRENYAVLLRMLDGQGNEIRPLQFLKHAVASGQMVDIDRWVIKHAIETLAAERGQGRKVNFFITLSSTALEDDGLLLWICDCLRDNKAKGAWLAFQIKDIDLRAHTRSAKRLIDGLKKIRCQIAIDQFGTNPKAEILLKHLKADYVKLDQSLMADLAVRQEKQDNLNQLTSLALSYEVKTIATGVEDANSLAILWTVGVNYTQGYFLQEPSPNITYDFNSV</sequence>
<dbReference type="SMART" id="SM00091">
    <property type="entry name" value="PAS"/>
    <property type="match status" value="1"/>
</dbReference>
<dbReference type="Pfam" id="PF13426">
    <property type="entry name" value="PAS_9"/>
    <property type="match status" value="1"/>
</dbReference>
<dbReference type="InterPro" id="IPR035919">
    <property type="entry name" value="EAL_sf"/>
</dbReference>
<dbReference type="PROSITE" id="PS50883">
    <property type="entry name" value="EAL"/>
    <property type="match status" value="1"/>
</dbReference>
<dbReference type="CDD" id="cd01948">
    <property type="entry name" value="EAL"/>
    <property type="match status" value="1"/>
</dbReference>
<proteinExistence type="predicted"/>
<evidence type="ECO:0000259" key="2">
    <source>
        <dbReference type="PROSITE" id="PS50887"/>
    </source>
</evidence>
<dbReference type="SMART" id="SM00052">
    <property type="entry name" value="EAL"/>
    <property type="match status" value="1"/>
</dbReference>
<dbReference type="Gene3D" id="3.30.70.270">
    <property type="match status" value="1"/>
</dbReference>
<dbReference type="PANTHER" id="PTHR44757:SF2">
    <property type="entry name" value="BIOFILM ARCHITECTURE MAINTENANCE PROTEIN MBAA"/>
    <property type="match status" value="1"/>
</dbReference>
<accession>A0A657Q2I5</accession>
<comment type="caution">
    <text evidence="3">The sequence shown here is derived from an EMBL/GenBank/DDBJ whole genome shotgun (WGS) entry which is preliminary data.</text>
</comment>
<dbReference type="Gene3D" id="3.20.20.450">
    <property type="entry name" value="EAL domain"/>
    <property type="match status" value="1"/>
</dbReference>
<dbReference type="InterPro" id="IPR001633">
    <property type="entry name" value="EAL_dom"/>
</dbReference>
<dbReference type="InterPro" id="IPR035965">
    <property type="entry name" value="PAS-like_dom_sf"/>
</dbReference>
<dbReference type="EMBL" id="PQCO01000206">
    <property type="protein sequence ID" value="PUE01152.1"/>
    <property type="molecule type" value="Genomic_DNA"/>
</dbReference>
<organism evidence="3 4">
    <name type="scientific">Candidatus Sedimenticola endophacoides</name>
    <dbReference type="NCBI Taxonomy" id="2548426"/>
    <lineage>
        <taxon>Bacteria</taxon>
        <taxon>Pseudomonadati</taxon>
        <taxon>Pseudomonadota</taxon>
        <taxon>Gammaproteobacteria</taxon>
        <taxon>Chromatiales</taxon>
        <taxon>Sedimenticolaceae</taxon>
        <taxon>Sedimenticola</taxon>
    </lineage>
</organism>
<dbReference type="Pfam" id="PF00990">
    <property type="entry name" value="GGDEF"/>
    <property type="match status" value="1"/>
</dbReference>
<dbReference type="PANTHER" id="PTHR44757">
    <property type="entry name" value="DIGUANYLATE CYCLASE DGCP"/>
    <property type="match status" value="1"/>
</dbReference>
<dbReference type="InterPro" id="IPR011006">
    <property type="entry name" value="CheY-like_superfamily"/>
</dbReference>
<gene>
    <name evidence="3" type="ORF">C3L24_08380</name>
</gene>
<dbReference type="SUPFAM" id="SSF52172">
    <property type="entry name" value="CheY-like"/>
    <property type="match status" value="1"/>
</dbReference>
<dbReference type="InterPro" id="IPR043128">
    <property type="entry name" value="Rev_trsase/Diguanyl_cyclase"/>
</dbReference>
<dbReference type="InterPro" id="IPR000160">
    <property type="entry name" value="GGDEF_dom"/>
</dbReference>
<dbReference type="SUPFAM" id="SSF141868">
    <property type="entry name" value="EAL domain-like"/>
    <property type="match status" value="1"/>
</dbReference>
<feature type="domain" description="GGDEF" evidence="2">
    <location>
        <begin position="299"/>
        <end position="432"/>
    </location>
</feature>
<name>A0A657Q2I5_9GAMM</name>
<dbReference type="InterPro" id="IPR052155">
    <property type="entry name" value="Biofilm_reg_signaling"/>
</dbReference>
<reference evidence="3 4" key="1">
    <citation type="submission" date="2018-01" db="EMBL/GenBank/DDBJ databases">
        <title>Novel co-symbiosis in the lucinid bivalve Phacoides pectinatus.</title>
        <authorList>
            <person name="Lim S.J."/>
            <person name="Davis B.G."/>
            <person name="Gill D.E."/>
            <person name="Engel A.S."/>
            <person name="Anderson L.C."/>
            <person name="Campbell B.J."/>
        </authorList>
    </citation>
    <scope>NUCLEOTIDE SEQUENCE [LARGE SCALE GENOMIC DNA]</scope>
    <source>
        <strain evidence="3">N3_P5</strain>
    </source>
</reference>
<dbReference type="PROSITE" id="PS50887">
    <property type="entry name" value="GGDEF"/>
    <property type="match status" value="1"/>
</dbReference>
<dbReference type="CDD" id="cd01949">
    <property type="entry name" value="GGDEF"/>
    <property type="match status" value="1"/>
</dbReference>
<dbReference type="NCBIfam" id="TIGR00229">
    <property type="entry name" value="sensory_box"/>
    <property type="match status" value="1"/>
</dbReference>
<evidence type="ECO:0000313" key="4">
    <source>
        <dbReference type="Proteomes" id="UP000250928"/>
    </source>
</evidence>
<dbReference type="SUPFAM" id="SSF55785">
    <property type="entry name" value="PYP-like sensor domain (PAS domain)"/>
    <property type="match status" value="1"/>
</dbReference>
<dbReference type="InterPro" id="IPR000014">
    <property type="entry name" value="PAS"/>
</dbReference>
<dbReference type="Proteomes" id="UP000250928">
    <property type="component" value="Unassembled WGS sequence"/>
</dbReference>
<dbReference type="Gene3D" id="3.30.450.20">
    <property type="entry name" value="PAS domain"/>
    <property type="match status" value="1"/>
</dbReference>
<protein>
    <submittedName>
        <fullName evidence="3">GGDEF domain-containing protein</fullName>
    </submittedName>
</protein>
<dbReference type="SMART" id="SM00267">
    <property type="entry name" value="GGDEF"/>
    <property type="match status" value="1"/>
</dbReference>